<dbReference type="Proteomes" id="UP000268014">
    <property type="component" value="Unassembled WGS sequence"/>
</dbReference>
<sequence>MLFSEDFLEISIDPVFCSDCVREEIEFFDEIIGSMGSEMTNADIQISNEYHRDGYAESKDVFAAFQRSMGASMAGLQRNIEASWADLRKSVEASMADLQEEITKQEARVTELVEKIYASKGDVKEVRA</sequence>
<proteinExistence type="predicted"/>
<dbReference type="WBParaSite" id="HPLM_0001948201-mRNA-1">
    <property type="protein sequence ID" value="HPLM_0001948201-mRNA-1"/>
    <property type="gene ID" value="HPLM_0001948201"/>
</dbReference>
<evidence type="ECO:0000313" key="4">
    <source>
        <dbReference type="WBParaSite" id="HPLM_0001948201-mRNA-1"/>
    </source>
</evidence>
<evidence type="ECO:0000313" key="3">
    <source>
        <dbReference type="Proteomes" id="UP000268014"/>
    </source>
</evidence>
<name>A0A0N4X540_HAEPC</name>
<keyword evidence="1" id="KW-0175">Coiled coil</keyword>
<dbReference type="AlphaFoldDB" id="A0A0N4X540"/>
<gene>
    <name evidence="2" type="ORF">HPLM_LOCUS19474</name>
</gene>
<organism evidence="4">
    <name type="scientific">Haemonchus placei</name>
    <name type="common">Barber's pole worm</name>
    <dbReference type="NCBI Taxonomy" id="6290"/>
    <lineage>
        <taxon>Eukaryota</taxon>
        <taxon>Metazoa</taxon>
        <taxon>Ecdysozoa</taxon>
        <taxon>Nematoda</taxon>
        <taxon>Chromadorea</taxon>
        <taxon>Rhabditida</taxon>
        <taxon>Rhabditina</taxon>
        <taxon>Rhabditomorpha</taxon>
        <taxon>Strongyloidea</taxon>
        <taxon>Trichostrongylidae</taxon>
        <taxon>Haemonchus</taxon>
    </lineage>
</organism>
<feature type="coiled-coil region" evidence="1">
    <location>
        <begin position="88"/>
        <end position="115"/>
    </location>
</feature>
<accession>A0A0N4X540</accession>
<reference evidence="4" key="1">
    <citation type="submission" date="2017-02" db="UniProtKB">
        <authorList>
            <consortium name="WormBaseParasite"/>
        </authorList>
    </citation>
    <scope>IDENTIFICATION</scope>
</reference>
<dbReference type="EMBL" id="UZAF01021357">
    <property type="protein sequence ID" value="VDO77478.1"/>
    <property type="molecule type" value="Genomic_DNA"/>
</dbReference>
<evidence type="ECO:0000313" key="2">
    <source>
        <dbReference type="EMBL" id="VDO77478.1"/>
    </source>
</evidence>
<reference evidence="2 3" key="2">
    <citation type="submission" date="2018-11" db="EMBL/GenBank/DDBJ databases">
        <authorList>
            <consortium name="Pathogen Informatics"/>
        </authorList>
    </citation>
    <scope>NUCLEOTIDE SEQUENCE [LARGE SCALE GENOMIC DNA]</scope>
    <source>
        <strain evidence="2 3">MHpl1</strain>
    </source>
</reference>
<evidence type="ECO:0000256" key="1">
    <source>
        <dbReference type="SAM" id="Coils"/>
    </source>
</evidence>
<keyword evidence="3" id="KW-1185">Reference proteome</keyword>
<protein>
    <submittedName>
        <fullName evidence="4">Biogenesis of lysosome-related organelles complex 1 subunit 2</fullName>
    </submittedName>
</protein>